<evidence type="ECO:0000256" key="6">
    <source>
        <dbReference type="ARBA" id="ARBA00048785"/>
    </source>
</evidence>
<keyword evidence="9" id="KW-1185">Reference proteome</keyword>
<dbReference type="GO" id="GO:0000906">
    <property type="term" value="F:6,7-dimethyl-8-ribityllumazine synthase activity"/>
    <property type="evidence" value="ECO:0007669"/>
    <property type="project" value="UniProtKB-EC"/>
</dbReference>
<dbReference type="HAMAP" id="MF_00178">
    <property type="entry name" value="Lumazine_synth"/>
    <property type="match status" value="1"/>
</dbReference>
<dbReference type="Pfam" id="PF00885">
    <property type="entry name" value="DMRL_synthase"/>
    <property type="match status" value="1"/>
</dbReference>
<sequence length="165" mass="18475">MYRSNMGNDKMSNQKTNVSLIKSFPIGIVVSYFNYDITSLLKNSTLSYMGELGFLQKDIILIEVPGAIEIPLIVKRLAISNKVKVIITLGSVIKGNTDHYNYVCQQVSYGCQKVAITFNIPVIFGILTTDNEKQALERINGKFGCKGREVVDCALSMFNILNKYF</sequence>
<evidence type="ECO:0000256" key="1">
    <source>
        <dbReference type="ARBA" id="ARBA00004917"/>
    </source>
</evidence>
<keyword evidence="4 7" id="KW-0686">Riboflavin biosynthesis</keyword>
<accession>A0ABZ2H1D5</accession>
<dbReference type="InterPro" id="IPR036467">
    <property type="entry name" value="LS/RS_sf"/>
</dbReference>
<evidence type="ECO:0000256" key="4">
    <source>
        <dbReference type="ARBA" id="ARBA00022619"/>
    </source>
</evidence>
<comment type="subunit">
    <text evidence="7">Forms an icosahedral capsid composed of 60 subunits, arranged as a dodecamer of pentamers.</text>
</comment>
<evidence type="ECO:0000313" key="9">
    <source>
        <dbReference type="Proteomes" id="UP001360424"/>
    </source>
</evidence>
<evidence type="ECO:0000256" key="3">
    <source>
        <dbReference type="ARBA" id="ARBA00012664"/>
    </source>
</evidence>
<feature type="binding site" evidence="7">
    <location>
        <position position="33"/>
    </location>
    <ligand>
        <name>5-amino-6-(D-ribitylamino)uracil</name>
        <dbReference type="ChEBI" id="CHEBI:15934"/>
    </ligand>
</feature>
<reference evidence="8" key="1">
    <citation type="submission" date="2023-09" db="EMBL/GenBank/DDBJ databases">
        <title>Genomes of two closely related lineages of the louse Polyplax serrata with different host specificities.</title>
        <authorList>
            <person name="Martinu J."/>
            <person name="Tarabai H."/>
            <person name="Stefka J."/>
            <person name="Hypsa V."/>
        </authorList>
    </citation>
    <scope>NUCLEOTIDE SEQUENCE [LARGE SCALE GENOMIC DNA]</scope>
    <source>
        <strain evidence="8">HR10_N</strain>
    </source>
</reference>
<feature type="binding site" evidence="7">
    <location>
        <position position="124"/>
    </location>
    <ligand>
        <name>5-amino-6-(D-ribitylamino)uracil</name>
        <dbReference type="ChEBI" id="CHEBI:15934"/>
    </ligand>
</feature>
<evidence type="ECO:0000256" key="5">
    <source>
        <dbReference type="ARBA" id="ARBA00022679"/>
    </source>
</evidence>
<dbReference type="PANTHER" id="PTHR21058">
    <property type="entry name" value="6,7-DIMETHYL-8-RIBITYLLUMAZINE SYNTHASE DMRL SYNTHASE LUMAZINE SYNTHASE"/>
    <property type="match status" value="1"/>
</dbReference>
<evidence type="ECO:0000313" key="8">
    <source>
        <dbReference type="EMBL" id="WWR12023.1"/>
    </source>
</evidence>
<feature type="binding site" evidence="7">
    <location>
        <begin position="96"/>
        <end position="97"/>
    </location>
    <ligand>
        <name>(2S)-2-hydroxy-3-oxobutyl phosphate</name>
        <dbReference type="ChEBI" id="CHEBI:58830"/>
    </ligand>
</feature>
<feature type="active site" description="Proton donor" evidence="7">
    <location>
        <position position="99"/>
    </location>
</feature>
<comment type="function">
    <text evidence="7">Catalyzes the formation of 6,7-dimethyl-8-ribityllumazine by condensation of 5-amino-6-(D-ribitylamino)uracil with 3,4-dihydroxy-2-butanone 4-phosphate. This is the penultimate step in the biosynthesis of riboflavin.</text>
</comment>
<comment type="similarity">
    <text evidence="2 7">Belongs to the DMRL synthase family.</text>
</comment>
<dbReference type="InterPro" id="IPR034964">
    <property type="entry name" value="LS"/>
</dbReference>
<name>A0ABZ2H1D5_9GAMM</name>
<dbReference type="CDD" id="cd09209">
    <property type="entry name" value="Lumazine_synthase-I"/>
    <property type="match status" value="1"/>
</dbReference>
<protein>
    <recommendedName>
        <fullName evidence="3 7">6,7-dimethyl-8-ribityllumazine synthase</fullName>
        <shortName evidence="7">DMRL synthase</shortName>
        <shortName evidence="7">LS</shortName>
        <shortName evidence="7">Lumazine synthase</shortName>
        <ecNumber evidence="3 7">2.5.1.78</ecNumber>
    </recommendedName>
</protein>
<keyword evidence="5 7" id="KW-0808">Transferase</keyword>
<comment type="catalytic activity">
    <reaction evidence="6 7">
        <text>(2S)-2-hydroxy-3-oxobutyl phosphate + 5-amino-6-(D-ribitylamino)uracil = 6,7-dimethyl-8-(1-D-ribityl)lumazine + phosphate + 2 H2O + H(+)</text>
        <dbReference type="Rhea" id="RHEA:26152"/>
        <dbReference type="ChEBI" id="CHEBI:15377"/>
        <dbReference type="ChEBI" id="CHEBI:15378"/>
        <dbReference type="ChEBI" id="CHEBI:15934"/>
        <dbReference type="ChEBI" id="CHEBI:43474"/>
        <dbReference type="ChEBI" id="CHEBI:58201"/>
        <dbReference type="ChEBI" id="CHEBI:58830"/>
        <dbReference type="EC" id="2.5.1.78"/>
    </reaction>
</comment>
<dbReference type="InterPro" id="IPR002180">
    <property type="entry name" value="LS/RS"/>
</dbReference>
<dbReference type="PANTHER" id="PTHR21058:SF0">
    <property type="entry name" value="6,7-DIMETHYL-8-RIBITYLLUMAZINE SYNTHASE"/>
    <property type="match status" value="1"/>
</dbReference>
<dbReference type="EMBL" id="CP135136">
    <property type="protein sequence ID" value="WWR12023.1"/>
    <property type="molecule type" value="Genomic_DNA"/>
</dbReference>
<dbReference type="EC" id="2.5.1.78" evidence="3 7"/>
<evidence type="ECO:0000256" key="7">
    <source>
        <dbReference type="HAMAP-Rule" id="MF_00178"/>
    </source>
</evidence>
<dbReference type="Proteomes" id="UP001360424">
    <property type="component" value="Chromosome"/>
</dbReference>
<dbReference type="SUPFAM" id="SSF52121">
    <property type="entry name" value="Lumazine synthase"/>
    <property type="match status" value="1"/>
</dbReference>
<gene>
    <name evidence="7 8" type="primary">ribH</name>
    <name evidence="8" type="ORF">RQL38_00025</name>
</gene>
<dbReference type="NCBIfam" id="TIGR00114">
    <property type="entry name" value="lumazine-synth"/>
    <property type="match status" value="1"/>
</dbReference>
<comment type="pathway">
    <text evidence="1 7">Cofactor biosynthesis; riboflavin biosynthesis; riboflavin from 2-hydroxy-3-oxobutyl phosphate and 5-amino-6-(D-ribitylamino)uracil: step 1/2.</text>
</comment>
<evidence type="ECO:0000256" key="2">
    <source>
        <dbReference type="ARBA" id="ARBA00007424"/>
    </source>
</evidence>
<organism evidence="8 9">
    <name type="scientific">Candidatus Legionella polyplacis</name>
    <dbReference type="NCBI Taxonomy" id="2005262"/>
    <lineage>
        <taxon>Bacteria</taxon>
        <taxon>Pseudomonadati</taxon>
        <taxon>Pseudomonadota</taxon>
        <taxon>Gammaproteobacteria</taxon>
        <taxon>Legionellales</taxon>
        <taxon>Legionellaceae</taxon>
        <taxon>Legionella</taxon>
    </lineage>
</organism>
<feature type="binding site" evidence="7">
    <location>
        <begin position="91"/>
        <end position="93"/>
    </location>
    <ligand>
        <name>5-amino-6-(D-ribitylamino)uracil</name>
        <dbReference type="ChEBI" id="CHEBI:15934"/>
    </ligand>
</feature>
<proteinExistence type="inferred from homology"/>
<feature type="binding site" evidence="7">
    <location>
        <position position="138"/>
    </location>
    <ligand>
        <name>(2S)-2-hydroxy-3-oxobutyl phosphate</name>
        <dbReference type="ChEBI" id="CHEBI:58830"/>
    </ligand>
</feature>
<feature type="binding site" evidence="7">
    <location>
        <begin position="67"/>
        <end position="69"/>
    </location>
    <ligand>
        <name>5-amino-6-(D-ribitylamino)uracil</name>
        <dbReference type="ChEBI" id="CHEBI:15934"/>
    </ligand>
</feature>
<dbReference type="Gene3D" id="3.40.50.960">
    <property type="entry name" value="Lumazine/riboflavin synthase"/>
    <property type="match status" value="1"/>
</dbReference>
<dbReference type="RefSeq" id="WP_338521576.1">
    <property type="nucleotide sequence ID" value="NZ_CP135136.1"/>
</dbReference>